<evidence type="ECO:0000256" key="4">
    <source>
        <dbReference type="SAM" id="Phobius"/>
    </source>
</evidence>
<evidence type="ECO:0000256" key="1">
    <source>
        <dbReference type="ARBA" id="ARBA00004370"/>
    </source>
</evidence>
<sequence>MNTMSTHRPLHPVLWVAAIAVILLSITGIAAIMGLIPTSKSAEPAAIPQSVADVNAPATVAATPPAATTAPIPQAVVKKDASPKRRHVERRAEQITRAEPAAELAPPPPPPPAVCNNCGRIESVQRIVREGEGSGVGAVAGGALGGVVGNNVGSGNGRTLATIAGVVGGALLGNKIEKSRKQIVSYQTTVRFDDGTSRVFNSDHEQGFRDGERVRLVNGEIRPE</sequence>
<comment type="subcellular location">
    <subcellularLocation>
        <location evidence="1">Membrane</location>
    </subcellularLocation>
</comment>
<dbReference type="PANTHER" id="PTHR35603">
    <property type="match status" value="1"/>
</dbReference>
<evidence type="ECO:0000259" key="5">
    <source>
        <dbReference type="Pfam" id="PF05433"/>
    </source>
</evidence>
<reference evidence="6" key="1">
    <citation type="submission" date="2021-04" db="EMBL/GenBank/DDBJ databases">
        <authorList>
            <person name="Hornung B."/>
        </authorList>
    </citation>
    <scope>NUCLEOTIDE SEQUENCE</scope>
    <source>
        <strain evidence="6">G5G6</strain>
    </source>
</reference>
<dbReference type="AlphaFoldDB" id="A0A916J203"/>
<dbReference type="GO" id="GO:0019867">
    <property type="term" value="C:outer membrane"/>
    <property type="evidence" value="ECO:0007669"/>
    <property type="project" value="InterPro"/>
</dbReference>
<gene>
    <name evidence="6" type="ORF">GTOL_11101</name>
</gene>
<proteinExistence type="predicted"/>
<dbReference type="RefSeq" id="WP_220635208.1">
    <property type="nucleotide sequence ID" value="NZ_CAJQUM010000001.1"/>
</dbReference>
<feature type="domain" description="Glycine zipper 2TM" evidence="5">
    <location>
        <begin position="137"/>
        <end position="177"/>
    </location>
</feature>
<comment type="caution">
    <text evidence="6">The sequence shown here is derived from an EMBL/GenBank/DDBJ whole genome shotgun (WGS) entry which is preliminary data.</text>
</comment>
<dbReference type="InterPro" id="IPR051407">
    <property type="entry name" value="Bact_OM_lipoprot/Surf_antigen"/>
</dbReference>
<keyword evidence="2 4" id="KW-0472">Membrane</keyword>
<dbReference type="EMBL" id="CAJQUM010000001">
    <property type="protein sequence ID" value="CAG4883219.1"/>
    <property type="molecule type" value="Genomic_DNA"/>
</dbReference>
<evidence type="ECO:0000313" key="6">
    <source>
        <dbReference type="EMBL" id="CAG4883219.1"/>
    </source>
</evidence>
<evidence type="ECO:0000313" key="7">
    <source>
        <dbReference type="Proteomes" id="UP000742786"/>
    </source>
</evidence>
<dbReference type="Pfam" id="PF05433">
    <property type="entry name" value="Rick_17kDa_Anti"/>
    <property type="match status" value="1"/>
</dbReference>
<evidence type="ECO:0000256" key="2">
    <source>
        <dbReference type="ARBA" id="ARBA00023136"/>
    </source>
</evidence>
<protein>
    <submittedName>
        <fullName evidence="6">Glycine zipper 2TM domain-containing protein</fullName>
    </submittedName>
</protein>
<keyword evidence="4" id="KW-0812">Transmembrane</keyword>
<feature type="transmembrane region" description="Helical" evidence="4">
    <location>
        <begin position="12"/>
        <end position="36"/>
    </location>
</feature>
<feature type="region of interest" description="Disordered" evidence="3">
    <location>
        <begin position="78"/>
        <end position="110"/>
    </location>
</feature>
<accession>A0A916J203</accession>
<dbReference type="PANTHER" id="PTHR35603:SF2">
    <property type="entry name" value="OUTER MEMBRANE LIPOPROTEIN"/>
    <property type="match status" value="1"/>
</dbReference>
<dbReference type="Proteomes" id="UP000742786">
    <property type="component" value="Unassembled WGS sequence"/>
</dbReference>
<keyword evidence="4" id="KW-1133">Transmembrane helix</keyword>
<dbReference type="InterPro" id="IPR008816">
    <property type="entry name" value="Gly_zipper_2TM_dom"/>
</dbReference>
<organism evidence="6 7">
    <name type="scientific">Georgfuchsia toluolica</name>
    <dbReference type="NCBI Taxonomy" id="424218"/>
    <lineage>
        <taxon>Bacteria</taxon>
        <taxon>Pseudomonadati</taxon>
        <taxon>Pseudomonadota</taxon>
        <taxon>Betaproteobacteria</taxon>
        <taxon>Nitrosomonadales</taxon>
        <taxon>Sterolibacteriaceae</taxon>
        <taxon>Georgfuchsia</taxon>
    </lineage>
</organism>
<keyword evidence="7" id="KW-1185">Reference proteome</keyword>
<evidence type="ECO:0000256" key="3">
    <source>
        <dbReference type="SAM" id="MobiDB-lite"/>
    </source>
</evidence>
<name>A0A916J203_9PROT</name>